<dbReference type="EMBL" id="BJUM01000080">
    <property type="protein sequence ID" value="GEK57072.1"/>
    <property type="molecule type" value="Genomic_DNA"/>
</dbReference>
<comment type="caution">
    <text evidence="1">The sequence shown here is derived from an EMBL/GenBank/DDBJ whole genome shotgun (WGS) entry which is preliminary data.</text>
</comment>
<evidence type="ECO:0000313" key="1">
    <source>
        <dbReference type="EMBL" id="GEK57072.1"/>
    </source>
</evidence>
<dbReference type="AlphaFoldDB" id="A0A510Y171"/>
<sequence length="117" mass="13138">MKKILWLLLALIYLSGCDIQHSESKVLNKPNEVPGKAFWVGGLDGGVFALIDKSKNLEPNEYYGKIYYVSGDTAYIGKMILLPKNSGAIDYLNPKIYQGWDGNTLYLEGNKQLKVHQ</sequence>
<reference evidence="1 2" key="1">
    <citation type="submission" date="2019-07" db="EMBL/GenBank/DDBJ databases">
        <title>Whole genome shotgun sequence of Pseudoalteromonas espejiana NBRC 102222.</title>
        <authorList>
            <person name="Hosoyama A."/>
            <person name="Uohara A."/>
            <person name="Ohji S."/>
            <person name="Ichikawa N."/>
        </authorList>
    </citation>
    <scope>NUCLEOTIDE SEQUENCE [LARGE SCALE GENOMIC DNA]</scope>
    <source>
        <strain evidence="1 2">NBRC 102222</strain>
    </source>
</reference>
<dbReference type="Proteomes" id="UP000321419">
    <property type="component" value="Unassembled WGS sequence"/>
</dbReference>
<evidence type="ECO:0000313" key="2">
    <source>
        <dbReference type="Proteomes" id="UP000321419"/>
    </source>
</evidence>
<evidence type="ECO:0008006" key="3">
    <source>
        <dbReference type="Google" id="ProtNLM"/>
    </source>
</evidence>
<accession>A0A510Y171</accession>
<gene>
    <name evidence="1" type="ORF">PES01_39170</name>
</gene>
<protein>
    <recommendedName>
        <fullName evidence="3">Lipoprotein</fullName>
    </recommendedName>
</protein>
<proteinExistence type="predicted"/>
<dbReference type="OrthoDB" id="7010449at2"/>
<keyword evidence="2" id="KW-1185">Reference proteome</keyword>
<name>A0A510Y171_9GAMM</name>
<organism evidence="1 2">
    <name type="scientific">Pseudoalteromonas espejiana</name>
    <dbReference type="NCBI Taxonomy" id="28107"/>
    <lineage>
        <taxon>Bacteria</taxon>
        <taxon>Pseudomonadati</taxon>
        <taxon>Pseudomonadota</taxon>
        <taxon>Gammaproteobacteria</taxon>
        <taxon>Alteromonadales</taxon>
        <taxon>Pseudoalteromonadaceae</taxon>
        <taxon>Pseudoalteromonas</taxon>
    </lineage>
</organism>
<dbReference type="RefSeq" id="WP_089348597.1">
    <property type="nucleotide sequence ID" value="NZ_BJUM01000080.1"/>
</dbReference>